<dbReference type="PANTHER" id="PTHR47027:SF24">
    <property type="entry name" value="RIBONUCLEASE H"/>
    <property type="match status" value="1"/>
</dbReference>
<dbReference type="InterPro" id="IPR000477">
    <property type="entry name" value="RT_dom"/>
</dbReference>
<proteinExistence type="predicted"/>
<dbReference type="AlphaFoldDB" id="A0A484DEI2"/>
<evidence type="ECO:0000313" key="2">
    <source>
        <dbReference type="EMBL" id="TDH13484.1"/>
    </source>
</evidence>
<dbReference type="STRING" id="8167.A0A484DEI2"/>
<accession>A0A484DEI2</accession>
<evidence type="ECO:0000259" key="1">
    <source>
        <dbReference type="PROSITE" id="PS50878"/>
    </source>
</evidence>
<feature type="domain" description="Reverse transcriptase" evidence="1">
    <location>
        <begin position="1"/>
        <end position="170"/>
    </location>
</feature>
<comment type="caution">
    <text evidence="2">The sequence shown here is derived from an EMBL/GenBank/DDBJ whole genome shotgun (WGS) entry which is preliminary data.</text>
</comment>
<dbReference type="Proteomes" id="UP000295070">
    <property type="component" value="Chromosome 4"/>
</dbReference>
<protein>
    <recommendedName>
        <fullName evidence="1">Reverse transcriptase domain-containing protein</fullName>
    </recommendedName>
</protein>
<dbReference type="EMBL" id="SCKG01000004">
    <property type="protein sequence ID" value="TDH13484.1"/>
    <property type="molecule type" value="Genomic_DNA"/>
</dbReference>
<organism evidence="2 3">
    <name type="scientific">Perca flavescens</name>
    <name type="common">American yellow perch</name>
    <name type="synonym">Morone flavescens</name>
    <dbReference type="NCBI Taxonomy" id="8167"/>
    <lineage>
        <taxon>Eukaryota</taxon>
        <taxon>Metazoa</taxon>
        <taxon>Chordata</taxon>
        <taxon>Craniata</taxon>
        <taxon>Vertebrata</taxon>
        <taxon>Euteleostomi</taxon>
        <taxon>Actinopterygii</taxon>
        <taxon>Neopterygii</taxon>
        <taxon>Teleostei</taxon>
        <taxon>Neoteleostei</taxon>
        <taxon>Acanthomorphata</taxon>
        <taxon>Eupercaria</taxon>
        <taxon>Perciformes</taxon>
        <taxon>Percoidei</taxon>
        <taxon>Percidae</taxon>
        <taxon>Percinae</taxon>
        <taxon>Perca</taxon>
    </lineage>
</organism>
<keyword evidence="3" id="KW-1185">Reference proteome</keyword>
<dbReference type="PROSITE" id="PS50878">
    <property type="entry name" value="RT_POL"/>
    <property type="match status" value="1"/>
</dbReference>
<dbReference type="Pfam" id="PF00078">
    <property type="entry name" value="RVT_1"/>
    <property type="match status" value="1"/>
</dbReference>
<evidence type="ECO:0000313" key="3">
    <source>
        <dbReference type="Proteomes" id="UP000295070"/>
    </source>
</evidence>
<dbReference type="InterPro" id="IPR043502">
    <property type="entry name" value="DNA/RNA_pol_sf"/>
</dbReference>
<dbReference type="SUPFAM" id="SSF56672">
    <property type="entry name" value="DNA/RNA polymerases"/>
    <property type="match status" value="1"/>
</dbReference>
<sequence length="170" mass="18774">MNASSANVTVVLQYRDSFTKAVIKNVIVVVLGISINYINASLIHTFCKHQYVVVYIGFIDLKAAFDTFCHTSLWSILHALGAPPKIIALFKLLYSNAQSCVRINSRDSDWFSISSGVRQGCVAAPDLFNCIIDHLMSRVCEWVPGLSLGSYHLTDLEYADDIILLSPTAS</sequence>
<name>A0A484DEI2_PERFV</name>
<dbReference type="PANTHER" id="PTHR47027">
    <property type="entry name" value="REVERSE TRANSCRIPTASE DOMAIN-CONTAINING PROTEIN"/>
    <property type="match status" value="1"/>
</dbReference>
<gene>
    <name evidence="2" type="ORF">EPR50_G00033540</name>
</gene>
<reference evidence="2 3" key="1">
    <citation type="submission" date="2019-01" db="EMBL/GenBank/DDBJ databases">
        <title>A chromosome-scale genome assembly of the yellow perch, Perca flavescens.</title>
        <authorList>
            <person name="Feron R."/>
            <person name="Morvezen R."/>
            <person name="Bestin A."/>
            <person name="Haffray P."/>
            <person name="Klopp C."/>
            <person name="Zahm M."/>
            <person name="Cabau C."/>
            <person name="Roques C."/>
            <person name="Donnadieu C."/>
            <person name="Bouchez O."/>
            <person name="Christie M."/>
            <person name="Larson W."/>
            <person name="Guiguen Y."/>
        </authorList>
    </citation>
    <scope>NUCLEOTIDE SEQUENCE [LARGE SCALE GENOMIC DNA]</scope>
    <source>
        <strain evidence="2">YP-PL-M2</strain>
        <tissue evidence="2">Blood</tissue>
    </source>
</reference>